<keyword evidence="3" id="KW-1185">Reference proteome</keyword>
<evidence type="ECO:0000256" key="1">
    <source>
        <dbReference type="SAM" id="Phobius"/>
    </source>
</evidence>
<sequence>MTLSLDRSGGRALAWLAAFIAVGAFAGFGVACAAPFAAFAAVAAIANPRGAALTLTASAWLVNQIIGFAFLHYPTDPATLGWGVALLVVALLACETARLVAPRAGAVAAFVAGFGAYEGALYLATVATGGVTTHYAPESVARLFAINAAAFAALLAAGKIASLIATRRARRAYS</sequence>
<gene>
    <name evidence="2" type="ORF">CQW49_09980</name>
</gene>
<feature type="transmembrane region" description="Helical" evidence="1">
    <location>
        <begin position="144"/>
        <end position="165"/>
    </location>
</feature>
<dbReference type="Proteomes" id="UP000230709">
    <property type="component" value="Chromosome"/>
</dbReference>
<proteinExistence type="predicted"/>
<feature type="transmembrane region" description="Helical" evidence="1">
    <location>
        <begin position="79"/>
        <end position="97"/>
    </location>
</feature>
<dbReference type="PROSITE" id="PS51257">
    <property type="entry name" value="PROKAR_LIPOPROTEIN"/>
    <property type="match status" value="1"/>
</dbReference>
<evidence type="ECO:0000313" key="2">
    <source>
        <dbReference type="EMBL" id="ATQ68168.1"/>
    </source>
</evidence>
<dbReference type="EMBL" id="CP023737">
    <property type="protein sequence ID" value="ATQ68168.1"/>
    <property type="molecule type" value="Genomic_DNA"/>
</dbReference>
<dbReference type="RefSeq" id="WP_003614114.1">
    <property type="nucleotide sequence ID" value="NZ_ADVE02000001.1"/>
</dbReference>
<name>A0A2D2CZI2_METT3</name>
<evidence type="ECO:0000313" key="3">
    <source>
        <dbReference type="Proteomes" id="UP000230709"/>
    </source>
</evidence>
<accession>A0A2D2CZI2</accession>
<dbReference type="KEGG" id="mtw:CQW49_09980"/>
<dbReference type="AlphaFoldDB" id="A0A2D2CZI2"/>
<keyword evidence="1" id="KW-0812">Transmembrane</keyword>
<feature type="transmembrane region" description="Helical" evidence="1">
    <location>
        <begin position="12"/>
        <end position="45"/>
    </location>
</feature>
<keyword evidence="1" id="KW-1133">Transmembrane helix</keyword>
<feature type="transmembrane region" description="Helical" evidence="1">
    <location>
        <begin position="104"/>
        <end position="124"/>
    </location>
</feature>
<reference evidence="3" key="1">
    <citation type="submission" date="2017-10" db="EMBL/GenBank/DDBJ databases">
        <title>Completed PacBio SMRT sequence of Methylosinus trichosporium OB3b reveals presence of a third large plasmid.</title>
        <authorList>
            <person name="Charles T.C."/>
            <person name="Lynch M.D.J."/>
            <person name="Heil J.R."/>
            <person name="Cheng J."/>
        </authorList>
    </citation>
    <scope>NUCLEOTIDE SEQUENCE [LARGE SCALE GENOMIC DNA]</scope>
    <source>
        <strain evidence="3">OB3b</strain>
    </source>
</reference>
<keyword evidence="1" id="KW-0472">Membrane</keyword>
<protein>
    <submittedName>
        <fullName evidence="2">Uncharacterized protein</fullName>
    </submittedName>
</protein>
<feature type="transmembrane region" description="Helical" evidence="1">
    <location>
        <begin position="52"/>
        <end position="73"/>
    </location>
</feature>
<organism evidence="2 3">
    <name type="scientific">Methylosinus trichosporium (strain ATCC 35070 / NCIMB 11131 / UNIQEM 75 / OB3b)</name>
    <dbReference type="NCBI Taxonomy" id="595536"/>
    <lineage>
        <taxon>Bacteria</taxon>
        <taxon>Pseudomonadati</taxon>
        <taxon>Pseudomonadota</taxon>
        <taxon>Alphaproteobacteria</taxon>
        <taxon>Hyphomicrobiales</taxon>
        <taxon>Methylocystaceae</taxon>
        <taxon>Methylosinus</taxon>
    </lineage>
</organism>